<comment type="caution">
    <text evidence="1">The sequence shown here is derived from an EMBL/GenBank/DDBJ whole genome shotgun (WGS) entry which is preliminary data.</text>
</comment>
<dbReference type="Proteomes" id="UP000186817">
    <property type="component" value="Unassembled WGS sequence"/>
</dbReference>
<dbReference type="AlphaFoldDB" id="A0A1Q9DI67"/>
<gene>
    <name evidence="1" type="ORF">AK812_SmicGene23068</name>
</gene>
<dbReference type="OrthoDB" id="1029639at2759"/>
<name>A0A1Q9DI67_SYMMI</name>
<sequence length="451" mass="49897">MATVWDFPKTRGNRSNYTALTWEEDEKQKSGTAFEIEERDGADQPLLPYSLPEGWDDEGSGLYLARGPLSFVEAAGAPNRENILQDMVQKLEAKPLQLPIESSWTNFLMNLVWPVIGPEFSAAMKEPVGALNPALRLGRGHYRSKASQQETGQHKLSFLAPITVEVDLGTVPPEFGEVEVLEDPAWLFSDAIDTEMGSFMDLKLQLGCTFYFGFHNKAFMHARDVLGTDLAMDDPYLGMDFTHGWLIVHHPFIELGLRTGLDSRFDAGLQVEDAIVGAVNGTFGPWMVLPQRVVMPMRDSYLAMTMVIVVMLMMARNPMPKGCLKLTVKGAHGLVGTEWKPSGWILGLWVGGPQLVLLRHSLGLGVCGEVIDALHLDWKVRGVIDFSVGGLTVGVASEGDEMARKLGVRVLDLFGVQSLDYFAAWSEREREVERTCELEQGWPGGMSVKGR</sequence>
<reference evidence="1 2" key="1">
    <citation type="submission" date="2016-02" db="EMBL/GenBank/DDBJ databases">
        <title>Genome analysis of coral dinoflagellate symbionts highlights evolutionary adaptations to a symbiotic lifestyle.</title>
        <authorList>
            <person name="Aranda M."/>
            <person name="Li Y."/>
            <person name="Liew Y.J."/>
            <person name="Baumgarten S."/>
            <person name="Simakov O."/>
            <person name="Wilson M."/>
            <person name="Piel J."/>
            <person name="Ashoor H."/>
            <person name="Bougouffa S."/>
            <person name="Bajic V.B."/>
            <person name="Ryu T."/>
            <person name="Ravasi T."/>
            <person name="Bayer T."/>
            <person name="Micklem G."/>
            <person name="Kim H."/>
            <person name="Bhak J."/>
            <person name="Lajeunesse T.C."/>
            <person name="Voolstra C.R."/>
        </authorList>
    </citation>
    <scope>NUCLEOTIDE SEQUENCE [LARGE SCALE GENOMIC DNA]</scope>
    <source>
        <strain evidence="1 2">CCMP2467</strain>
    </source>
</reference>
<keyword evidence="2" id="KW-1185">Reference proteome</keyword>
<protein>
    <submittedName>
        <fullName evidence="1">Uncharacterized protein</fullName>
    </submittedName>
</protein>
<proteinExistence type="predicted"/>
<evidence type="ECO:0000313" key="1">
    <source>
        <dbReference type="EMBL" id="OLP94874.1"/>
    </source>
</evidence>
<organism evidence="1 2">
    <name type="scientific">Symbiodinium microadriaticum</name>
    <name type="common">Dinoflagellate</name>
    <name type="synonym">Zooxanthella microadriatica</name>
    <dbReference type="NCBI Taxonomy" id="2951"/>
    <lineage>
        <taxon>Eukaryota</taxon>
        <taxon>Sar</taxon>
        <taxon>Alveolata</taxon>
        <taxon>Dinophyceae</taxon>
        <taxon>Suessiales</taxon>
        <taxon>Symbiodiniaceae</taxon>
        <taxon>Symbiodinium</taxon>
    </lineage>
</organism>
<evidence type="ECO:0000313" key="2">
    <source>
        <dbReference type="Proteomes" id="UP000186817"/>
    </source>
</evidence>
<dbReference type="EMBL" id="LSRX01000524">
    <property type="protein sequence ID" value="OLP94874.1"/>
    <property type="molecule type" value="Genomic_DNA"/>
</dbReference>
<accession>A0A1Q9DI67</accession>